<gene>
    <name evidence="1" type="ORF">SAMEA3710514_05211</name>
</gene>
<name>A0A658Z5S7_SHIFL</name>
<proteinExistence type="predicted"/>
<dbReference type="Proteomes" id="UP000260191">
    <property type="component" value="Unassembled WGS sequence"/>
</dbReference>
<reference evidence="1 2" key="1">
    <citation type="submission" date="2018-06" db="EMBL/GenBank/DDBJ databases">
        <authorList>
            <consortium name="Pathogen Informatics"/>
            <person name="Doyle S."/>
        </authorList>
    </citation>
    <scope>NUCLEOTIDE SEQUENCE [LARGE SCALE GENOMIC DNA]</scope>
    <source>
        <strain evidence="1 2">4028STDY6275000</strain>
    </source>
</reference>
<organism evidence="1 2">
    <name type="scientific">Shigella flexneri</name>
    <dbReference type="NCBI Taxonomy" id="623"/>
    <lineage>
        <taxon>Bacteria</taxon>
        <taxon>Pseudomonadati</taxon>
        <taxon>Pseudomonadota</taxon>
        <taxon>Gammaproteobacteria</taxon>
        <taxon>Enterobacterales</taxon>
        <taxon>Enterobacteriaceae</taxon>
        <taxon>Shigella</taxon>
    </lineage>
</organism>
<protein>
    <submittedName>
        <fullName evidence="1">Bacteriophage protein</fullName>
    </submittedName>
</protein>
<dbReference type="EMBL" id="UIPR01000206">
    <property type="protein sequence ID" value="SVH92273.1"/>
    <property type="molecule type" value="Genomic_DNA"/>
</dbReference>
<sequence>MYDGDFKVLAWLPSNARAGVPGSDEETRADFENRRRNSVARNARNILEAIRGEILSTVENVVDVYVTHNPKKTEQKAGVSIH</sequence>
<evidence type="ECO:0000313" key="2">
    <source>
        <dbReference type="Proteomes" id="UP000260191"/>
    </source>
</evidence>
<accession>A0A658Z5S7</accession>
<dbReference type="AlphaFoldDB" id="A0A658Z5S7"/>
<evidence type="ECO:0000313" key="1">
    <source>
        <dbReference type="EMBL" id="SVH92273.1"/>
    </source>
</evidence>